<evidence type="ECO:0008006" key="4">
    <source>
        <dbReference type="Google" id="ProtNLM"/>
    </source>
</evidence>
<dbReference type="EnsemblMetazoa" id="tetur01g03050.1">
    <property type="protein sequence ID" value="tetur01g03050.1"/>
    <property type="gene ID" value="tetur01g03050"/>
</dbReference>
<evidence type="ECO:0000313" key="3">
    <source>
        <dbReference type="Proteomes" id="UP000015104"/>
    </source>
</evidence>
<dbReference type="PANTHER" id="PTHR13464:SF0">
    <property type="entry name" value="SAP30-BINDING PROTEIN"/>
    <property type="match status" value="1"/>
</dbReference>
<organism evidence="2 3">
    <name type="scientific">Tetranychus urticae</name>
    <name type="common">Two-spotted spider mite</name>
    <dbReference type="NCBI Taxonomy" id="32264"/>
    <lineage>
        <taxon>Eukaryota</taxon>
        <taxon>Metazoa</taxon>
        <taxon>Ecdysozoa</taxon>
        <taxon>Arthropoda</taxon>
        <taxon>Chelicerata</taxon>
        <taxon>Arachnida</taxon>
        <taxon>Acari</taxon>
        <taxon>Acariformes</taxon>
        <taxon>Trombidiformes</taxon>
        <taxon>Prostigmata</taxon>
        <taxon>Eleutherengona</taxon>
        <taxon>Raphignathae</taxon>
        <taxon>Tetranychoidea</taxon>
        <taxon>Tetranychidae</taxon>
        <taxon>Tetranychus</taxon>
    </lineage>
</organism>
<proteinExistence type="predicted"/>
<dbReference type="PANTHER" id="PTHR13464">
    <property type="entry name" value="TRANSCRIPTIONAL REGULATOR PROTEIN HCNGP"/>
    <property type="match status" value="1"/>
</dbReference>
<feature type="compositionally biased region" description="Basic and acidic residues" evidence="1">
    <location>
        <begin position="177"/>
        <end position="191"/>
    </location>
</feature>
<dbReference type="Pfam" id="PF07818">
    <property type="entry name" value="HCNGP"/>
    <property type="match status" value="1"/>
</dbReference>
<reference evidence="2" key="2">
    <citation type="submission" date="2015-06" db="UniProtKB">
        <authorList>
            <consortium name="EnsemblMetazoa"/>
        </authorList>
    </citation>
    <scope>IDENTIFICATION</scope>
</reference>
<feature type="compositionally biased region" description="Acidic residues" evidence="1">
    <location>
        <begin position="17"/>
        <end position="27"/>
    </location>
</feature>
<dbReference type="OrthoDB" id="1714508at2759"/>
<dbReference type="GO" id="GO:0005634">
    <property type="term" value="C:nucleus"/>
    <property type="evidence" value="ECO:0007669"/>
    <property type="project" value="TreeGrafter"/>
</dbReference>
<keyword evidence="3" id="KW-1185">Reference proteome</keyword>
<dbReference type="Proteomes" id="UP000015104">
    <property type="component" value="Unassembled WGS sequence"/>
</dbReference>
<dbReference type="eggNOG" id="KOG2959">
    <property type="taxonomic scope" value="Eukaryota"/>
</dbReference>
<dbReference type="HOGENOM" id="CLU_984570_0_0_1"/>
<dbReference type="AlphaFoldDB" id="T1JQF7"/>
<feature type="compositionally biased region" description="Basic and acidic residues" evidence="1">
    <location>
        <begin position="50"/>
        <end position="68"/>
    </location>
</feature>
<dbReference type="STRING" id="32264.T1JQF7"/>
<feature type="region of interest" description="Disordered" evidence="1">
    <location>
        <begin position="1"/>
        <end position="79"/>
    </location>
</feature>
<name>T1JQF7_TETUR</name>
<gene>
    <name evidence="2" type="primary">107366647</name>
</gene>
<dbReference type="InterPro" id="IPR012479">
    <property type="entry name" value="SAP30BP"/>
</dbReference>
<evidence type="ECO:0000313" key="2">
    <source>
        <dbReference type="EnsemblMetazoa" id="tetur01g03050.1"/>
    </source>
</evidence>
<feature type="region of interest" description="Disordered" evidence="1">
    <location>
        <begin position="177"/>
        <end position="237"/>
    </location>
</feature>
<protein>
    <recommendedName>
        <fullName evidence="4">SAP30-binding protein</fullName>
    </recommendedName>
</protein>
<feature type="compositionally biased region" description="Low complexity" evidence="1">
    <location>
        <begin position="216"/>
        <end position="228"/>
    </location>
</feature>
<dbReference type="GO" id="GO:0006355">
    <property type="term" value="P:regulation of DNA-templated transcription"/>
    <property type="evidence" value="ECO:0007669"/>
    <property type="project" value="InterPro"/>
</dbReference>
<dbReference type="EMBL" id="CAEY01000437">
    <property type="status" value="NOT_ANNOTATED_CDS"/>
    <property type="molecule type" value="Genomic_DNA"/>
</dbReference>
<reference evidence="3" key="1">
    <citation type="submission" date="2011-08" db="EMBL/GenBank/DDBJ databases">
        <authorList>
            <person name="Rombauts S."/>
        </authorList>
    </citation>
    <scope>NUCLEOTIDE SEQUENCE</scope>
    <source>
        <strain evidence="3">London</strain>
    </source>
</reference>
<evidence type="ECO:0000256" key="1">
    <source>
        <dbReference type="SAM" id="MobiDB-lite"/>
    </source>
</evidence>
<accession>T1JQF7</accession>
<sequence length="283" mass="31510">MAKNFSALAHLTHYDDSDAEPDVEESPINDNRNSEGDFINEGNSLEPSGIDDRVEESPEHLEKQKEPFRPISPTTFHLGLQGKSSDEIEIPPPPPGQPPIDLVKKINNLHEKMKQGIDMKGSIESRKDFRNPSIYEKLIVFCDIDELGTNYPKDIYDPHCWGPEAYYDELARKQKEEMDKKEKERKDRTKVEFVTGTAKRTHGENETRKKSKWDVSSSSTSSSSTLTTIPPAPKTLTSKVGALIPGLNNRPSLVGSNLNTSVPVVPSTVGIVKPPVHNIKGTK</sequence>